<gene>
    <name evidence="1" type="ORF">MFU01_63420</name>
    <name evidence="2" type="ORF">SAMN05443572_114153</name>
</gene>
<dbReference type="Proteomes" id="UP000183760">
    <property type="component" value="Unassembled WGS sequence"/>
</dbReference>
<name>A0A511TAV9_MYXFU</name>
<keyword evidence="3" id="KW-1185">Reference proteome</keyword>
<accession>A0A511TAV9</accession>
<proteinExistence type="predicted"/>
<evidence type="ECO:0000313" key="4">
    <source>
        <dbReference type="Proteomes" id="UP000321514"/>
    </source>
</evidence>
<protein>
    <submittedName>
        <fullName evidence="1">Uncharacterized protein</fullName>
    </submittedName>
</protein>
<dbReference type="Proteomes" id="UP000321514">
    <property type="component" value="Unassembled WGS sequence"/>
</dbReference>
<reference evidence="2 3" key="1">
    <citation type="submission" date="2016-10" db="EMBL/GenBank/DDBJ databases">
        <authorList>
            <person name="Varghese N."/>
            <person name="Submissions S."/>
        </authorList>
    </citation>
    <scope>NUCLEOTIDE SEQUENCE [LARGE SCALE GENOMIC DNA]</scope>
    <source>
        <strain evidence="2 3">DSM 16525</strain>
    </source>
</reference>
<reference evidence="1 4" key="2">
    <citation type="submission" date="2019-07" db="EMBL/GenBank/DDBJ databases">
        <title>Whole genome shotgun sequence of Myxococcus fulvus NBRC 100333.</title>
        <authorList>
            <person name="Hosoyama A."/>
            <person name="Uohara A."/>
            <person name="Ohji S."/>
            <person name="Ichikawa N."/>
        </authorList>
    </citation>
    <scope>NUCLEOTIDE SEQUENCE [LARGE SCALE GENOMIC DNA]</scope>
    <source>
        <strain evidence="1 4">NBRC 100333</strain>
    </source>
</reference>
<dbReference type="RefSeq" id="WP_074958822.1">
    <property type="nucleotide sequence ID" value="NZ_BJXR01000046.1"/>
</dbReference>
<evidence type="ECO:0000313" key="3">
    <source>
        <dbReference type="Proteomes" id="UP000183760"/>
    </source>
</evidence>
<dbReference type="EMBL" id="FOIB01000014">
    <property type="protein sequence ID" value="SEU39671.1"/>
    <property type="molecule type" value="Genomic_DNA"/>
</dbReference>
<comment type="caution">
    <text evidence="1">The sequence shown here is derived from an EMBL/GenBank/DDBJ whole genome shotgun (WGS) entry which is preliminary data.</text>
</comment>
<organism evidence="1 4">
    <name type="scientific">Myxococcus fulvus</name>
    <dbReference type="NCBI Taxonomy" id="33"/>
    <lineage>
        <taxon>Bacteria</taxon>
        <taxon>Pseudomonadati</taxon>
        <taxon>Myxococcota</taxon>
        <taxon>Myxococcia</taxon>
        <taxon>Myxococcales</taxon>
        <taxon>Cystobacterineae</taxon>
        <taxon>Myxococcaceae</taxon>
        <taxon>Myxococcus</taxon>
    </lineage>
</organism>
<evidence type="ECO:0000313" key="1">
    <source>
        <dbReference type="EMBL" id="GEN11305.1"/>
    </source>
</evidence>
<dbReference type="AlphaFoldDB" id="A0A511TAV9"/>
<sequence>MAPHDDAKLSDISKRWKSALLIESWRSLPAASREEVLADMEDSARTLRDHDPKLAESYVAAMDALDVVSLDGTLHLWTQATDDVRHLLDEITRLRADLQRERTRLK</sequence>
<dbReference type="EMBL" id="BJXR01000046">
    <property type="protein sequence ID" value="GEN11305.1"/>
    <property type="molecule type" value="Genomic_DNA"/>
</dbReference>
<evidence type="ECO:0000313" key="2">
    <source>
        <dbReference type="EMBL" id="SEU39671.1"/>
    </source>
</evidence>